<keyword evidence="3" id="KW-1185">Reference proteome</keyword>
<dbReference type="STRING" id="1811193.A0O21_00645"/>
<dbReference type="InterPro" id="IPR023365">
    <property type="entry name" value="Sortase_dom-sf"/>
</dbReference>
<reference evidence="2 3" key="1">
    <citation type="journal article" date="2016" name="Int. J. Syst. Evol. Microbiol.">
        <title>Streptococcuspantholopis sp. nov., isolated from faeces of the Tibetan antelope (Pantholops hodgsonii).</title>
        <authorList>
            <person name="Bai X."/>
            <person name="Xiong Y."/>
            <person name="Lu S."/>
            <person name="Jin D."/>
            <person name="Lai X."/>
            <person name="Yang J."/>
            <person name="Niu L."/>
            <person name="Hu S."/>
            <person name="Meng X."/>
            <person name="Pu J."/>
            <person name="Ye C."/>
            <person name="Xu J."/>
        </authorList>
    </citation>
    <scope>NUCLEOTIDE SEQUENCE [LARGE SCALE GENOMIC DNA]</scope>
    <source>
        <strain evidence="2 3">TA 26</strain>
    </source>
</reference>
<accession>A0A172Q5B1</accession>
<dbReference type="NCBIfam" id="NF040525">
    <property type="entry name" value="SrtB_LPKTxSAVK"/>
    <property type="match status" value="1"/>
</dbReference>
<feature type="signal peptide" evidence="1">
    <location>
        <begin position="1"/>
        <end position="22"/>
    </location>
</feature>
<dbReference type="SUPFAM" id="SSF63817">
    <property type="entry name" value="Sortase"/>
    <property type="match status" value="1"/>
</dbReference>
<dbReference type="Gene3D" id="2.40.260.10">
    <property type="entry name" value="Sortase"/>
    <property type="match status" value="1"/>
</dbReference>
<dbReference type="AlphaFoldDB" id="A0A172Q5B1"/>
<feature type="chain" id="PRO_5007999631" evidence="1">
    <location>
        <begin position="23"/>
        <end position="271"/>
    </location>
</feature>
<sequence length="271" mass="31177">MKRNNRIAILLIFLLILVSAAAAVSFFGNKSSQTPTPPAAQTSVSSAQNRYTVSQEEKDYLKERFADLWSVNPETVAYIYAPGTMLDEPVVQTGDNETYLNKTFDGGYEPFMGTVFMDKDNSKNFDNSLTWLFGHARGSMTSDHRMFNDVNFYDSQSYFNDHPYLVVETPSRKYYYEAAFMIIVPETTALYQTSFDSLTDFKKQLTQVAQEAHTKNINLLIDENDNYLVLSTCREEDETIRSNLYWRQIPDDELTDFLAKEGQNLTYQNTR</sequence>
<evidence type="ECO:0000313" key="2">
    <source>
        <dbReference type="EMBL" id="AND78638.1"/>
    </source>
</evidence>
<dbReference type="OrthoDB" id="9806013at2"/>
<protein>
    <submittedName>
        <fullName evidence="2">SrtB family sortase</fullName>
    </submittedName>
</protein>
<dbReference type="InterPro" id="IPR009835">
    <property type="entry name" value="SrtB"/>
</dbReference>
<dbReference type="EMBL" id="CP014699">
    <property type="protein sequence ID" value="AND78638.1"/>
    <property type="molecule type" value="Genomic_DNA"/>
</dbReference>
<keyword evidence="1" id="KW-0732">Signal</keyword>
<evidence type="ECO:0000256" key="1">
    <source>
        <dbReference type="SAM" id="SignalP"/>
    </source>
</evidence>
<dbReference type="KEGG" id="spat:A0O21_00645"/>
<organism evidence="2 3">
    <name type="scientific">Streptococcus pantholopis</name>
    <dbReference type="NCBI Taxonomy" id="1811193"/>
    <lineage>
        <taxon>Bacteria</taxon>
        <taxon>Bacillati</taxon>
        <taxon>Bacillota</taxon>
        <taxon>Bacilli</taxon>
        <taxon>Lactobacillales</taxon>
        <taxon>Streptococcaceae</taxon>
        <taxon>Streptococcus</taxon>
    </lineage>
</organism>
<dbReference type="RefSeq" id="WP_067060039.1">
    <property type="nucleotide sequence ID" value="NZ_CP014699.1"/>
</dbReference>
<dbReference type="NCBIfam" id="TIGR03064">
    <property type="entry name" value="sortase_srtB"/>
    <property type="match status" value="1"/>
</dbReference>
<name>A0A172Q5B1_9STRE</name>
<gene>
    <name evidence="2" type="ORF">A0O21_00645</name>
</gene>
<proteinExistence type="predicted"/>
<dbReference type="CDD" id="cd05826">
    <property type="entry name" value="Sortase_B"/>
    <property type="match status" value="1"/>
</dbReference>
<evidence type="ECO:0000313" key="3">
    <source>
        <dbReference type="Proteomes" id="UP000077317"/>
    </source>
</evidence>
<reference evidence="3" key="2">
    <citation type="submission" date="2016-03" db="EMBL/GenBank/DDBJ databases">
        <title>Streptococcus antelopensis sp. nov., isolated from the feces of the Tibetan antelope (Pantholops hodgsonii) in Hoh Xil National Nature Reserve, Qinghai, China.</title>
        <authorList>
            <person name="Bai X."/>
        </authorList>
    </citation>
    <scope>NUCLEOTIDE SEQUENCE [LARGE SCALE GENOMIC DNA]</scope>
    <source>
        <strain evidence="3">TA 26</strain>
    </source>
</reference>
<dbReference type="Proteomes" id="UP000077317">
    <property type="component" value="Chromosome"/>
</dbReference>